<protein>
    <submittedName>
        <fullName evidence="10">(apollo) hypothetical protein</fullName>
    </submittedName>
</protein>
<keyword evidence="5 6" id="KW-0238">DNA-binding</keyword>
<dbReference type="Pfam" id="PF13359">
    <property type="entry name" value="DDE_Tnp_4"/>
    <property type="match status" value="1"/>
</dbReference>
<dbReference type="Pfam" id="PF05485">
    <property type="entry name" value="THAP"/>
    <property type="match status" value="1"/>
</dbReference>
<comment type="cofactor">
    <cofactor evidence="1">
        <name>a divalent metal cation</name>
        <dbReference type="ChEBI" id="CHEBI:60240"/>
    </cofactor>
</comment>
<feature type="domain" description="THAP-type" evidence="9">
    <location>
        <begin position="1"/>
        <end position="68"/>
    </location>
</feature>
<name>A0A8S3XYI1_PARAO</name>
<evidence type="ECO:0000256" key="6">
    <source>
        <dbReference type="PROSITE-ProRule" id="PRU00309"/>
    </source>
</evidence>
<dbReference type="InterPro" id="IPR027806">
    <property type="entry name" value="HARBI1_dom"/>
</dbReference>
<feature type="compositionally biased region" description="Polar residues" evidence="8">
    <location>
        <begin position="234"/>
        <end position="246"/>
    </location>
</feature>
<evidence type="ECO:0000256" key="5">
    <source>
        <dbReference type="ARBA" id="ARBA00023125"/>
    </source>
</evidence>
<dbReference type="SMART" id="SM00980">
    <property type="entry name" value="THAP"/>
    <property type="match status" value="1"/>
</dbReference>
<reference evidence="10" key="1">
    <citation type="submission" date="2021-04" db="EMBL/GenBank/DDBJ databases">
        <authorList>
            <person name="Tunstrom K."/>
        </authorList>
    </citation>
    <scope>NUCLEOTIDE SEQUENCE</scope>
</reference>
<evidence type="ECO:0000256" key="2">
    <source>
        <dbReference type="ARBA" id="ARBA00022723"/>
    </source>
</evidence>
<proteinExistence type="predicted"/>
<keyword evidence="2" id="KW-0479">Metal-binding</keyword>
<dbReference type="GO" id="GO:0008270">
    <property type="term" value="F:zinc ion binding"/>
    <property type="evidence" value="ECO:0007669"/>
    <property type="project" value="UniProtKB-KW"/>
</dbReference>
<dbReference type="GO" id="GO:0003677">
    <property type="term" value="F:DNA binding"/>
    <property type="evidence" value="ECO:0007669"/>
    <property type="project" value="UniProtKB-UniRule"/>
</dbReference>
<sequence>MPQCCAVPMCANKKGGHKFPTEDKNRLKQWLVAIRRDKFTPTKNSLVCKSHFTKDDYQLPKDSVLEKQNYHIDCANVSVKRFSLMTEDNKAKWKCDQCFLNAQNNLSVNVPTNNSFEILTDDENSDIMTILTQNSKTNSCPDLRKLNMEDRIENLETQNRELKEKLQIAEAEIENILLENTKLKQLLCKHEIKTKFLADICSPTLKKTTTTRKTRKSINKTVLDFLEDEKEECSSNNLQQISSTPSRTKEKSHRGSAGDLSTPSHQIHNSSPASSLDDSANQKKMRKPIIHIIGDQQARGLAAKLKLSRTGLHNDCYTVSASGCVTFVSDAYGGSTSDRELFEKCGLIDKLEPNDIIFSDRGFNVQDLVCHKDVTVNVPEFLKNTDGQFETSQLTRSKNISSERIQVERVIGLAKTFKILSGKLDSKLVPLADRIIFVCFMLTNFKNNIIK</sequence>
<keyword evidence="7" id="KW-0175">Coiled coil</keyword>
<evidence type="ECO:0000313" key="11">
    <source>
        <dbReference type="Proteomes" id="UP000691718"/>
    </source>
</evidence>
<evidence type="ECO:0000256" key="4">
    <source>
        <dbReference type="ARBA" id="ARBA00022833"/>
    </source>
</evidence>
<dbReference type="Proteomes" id="UP000691718">
    <property type="component" value="Unassembled WGS sequence"/>
</dbReference>
<dbReference type="InterPro" id="IPR006612">
    <property type="entry name" value="THAP_Znf"/>
</dbReference>
<dbReference type="PANTHER" id="PTHR23080">
    <property type="entry name" value="THAP DOMAIN PROTEIN"/>
    <property type="match status" value="1"/>
</dbReference>
<evidence type="ECO:0000256" key="8">
    <source>
        <dbReference type="SAM" id="MobiDB-lite"/>
    </source>
</evidence>
<dbReference type="PROSITE" id="PS50950">
    <property type="entry name" value="ZF_THAP"/>
    <property type="match status" value="1"/>
</dbReference>
<keyword evidence="3 6" id="KW-0863">Zinc-finger</keyword>
<evidence type="ECO:0000313" key="10">
    <source>
        <dbReference type="EMBL" id="CAG5047747.1"/>
    </source>
</evidence>
<evidence type="ECO:0000256" key="1">
    <source>
        <dbReference type="ARBA" id="ARBA00001968"/>
    </source>
</evidence>
<keyword evidence="4" id="KW-0862">Zinc</keyword>
<gene>
    <name evidence="10" type="ORF">PAPOLLO_LOCUS24053</name>
</gene>
<evidence type="ECO:0000256" key="3">
    <source>
        <dbReference type="ARBA" id="ARBA00022771"/>
    </source>
</evidence>
<comment type="caution">
    <text evidence="10">The sequence shown here is derived from an EMBL/GenBank/DDBJ whole genome shotgun (WGS) entry which is preliminary data.</text>
</comment>
<evidence type="ECO:0000256" key="7">
    <source>
        <dbReference type="SAM" id="Coils"/>
    </source>
</evidence>
<dbReference type="AlphaFoldDB" id="A0A8S3XYI1"/>
<feature type="coiled-coil region" evidence="7">
    <location>
        <begin position="145"/>
        <end position="186"/>
    </location>
</feature>
<keyword evidence="11" id="KW-1185">Reference proteome</keyword>
<feature type="region of interest" description="Disordered" evidence="8">
    <location>
        <begin position="234"/>
        <end position="281"/>
    </location>
</feature>
<evidence type="ECO:0000259" key="9">
    <source>
        <dbReference type="PROSITE" id="PS50950"/>
    </source>
</evidence>
<organism evidence="10 11">
    <name type="scientific">Parnassius apollo</name>
    <name type="common">Apollo butterfly</name>
    <name type="synonym">Papilio apollo</name>
    <dbReference type="NCBI Taxonomy" id="110799"/>
    <lineage>
        <taxon>Eukaryota</taxon>
        <taxon>Metazoa</taxon>
        <taxon>Ecdysozoa</taxon>
        <taxon>Arthropoda</taxon>
        <taxon>Hexapoda</taxon>
        <taxon>Insecta</taxon>
        <taxon>Pterygota</taxon>
        <taxon>Neoptera</taxon>
        <taxon>Endopterygota</taxon>
        <taxon>Lepidoptera</taxon>
        <taxon>Glossata</taxon>
        <taxon>Ditrysia</taxon>
        <taxon>Papilionoidea</taxon>
        <taxon>Papilionidae</taxon>
        <taxon>Parnassiinae</taxon>
        <taxon>Parnassini</taxon>
        <taxon>Parnassius</taxon>
        <taxon>Parnassius</taxon>
    </lineage>
</organism>
<feature type="compositionally biased region" description="Polar residues" evidence="8">
    <location>
        <begin position="259"/>
        <end position="279"/>
    </location>
</feature>
<accession>A0A8S3XYI1</accession>
<dbReference type="EMBL" id="CAJQZP010001449">
    <property type="protein sequence ID" value="CAG5047747.1"/>
    <property type="molecule type" value="Genomic_DNA"/>
</dbReference>